<protein>
    <submittedName>
        <fullName evidence="5">Sulfatase-like hydrolase/transferase</fullName>
    </submittedName>
</protein>
<keyword evidence="5" id="KW-0808">Transferase</keyword>
<gene>
    <name evidence="5" type="ORF">HHU12_12450</name>
</gene>
<dbReference type="PANTHER" id="PTHR42693">
    <property type="entry name" value="ARYLSULFATASE FAMILY MEMBER"/>
    <property type="match status" value="1"/>
</dbReference>
<dbReference type="SUPFAM" id="SSF53649">
    <property type="entry name" value="Alkaline phosphatase-like"/>
    <property type="match status" value="1"/>
</dbReference>
<dbReference type="GO" id="GO:0016740">
    <property type="term" value="F:transferase activity"/>
    <property type="evidence" value="ECO:0007669"/>
    <property type="project" value="UniProtKB-KW"/>
</dbReference>
<comment type="caution">
    <text evidence="5">The sequence shown here is derived from an EMBL/GenBank/DDBJ whole genome shotgun (WGS) entry which is preliminary data.</text>
</comment>
<name>A0A7X9P471_9BACT</name>
<sequence length="601" mass="68656">MFMKWIFIILFFVQVADCFAQDKPNVILILVDDQGYGDIGALGNPYIKTPHIDQLYTESSRFTDFHVSPTCAPTRASLLSGRHCDRAGVWHTVNGRSLILERETLMAQTFKENGYRTGIFGKWHLGDNYPFRPQDKGFEEVLVHHGGGIGQTMDYFDNDYFDDVYHHNGEPKQFEGYCTDVWFENAKKFIDQKGNEPFFCYIPTNAAHSPYFVADKYSAPYKDNKAIPNPNFYGMITNVDENIGSLMTFLKEKDILDNTIIIFTTDNGTAAGAKVEGHRFNGFVVKGFNDGMRGIKASIYEGGHRVPLFIHWNKGNINKGRDIDALTAHYDLFPTLIELCDLKQSKPLQFDGKSLVSLLKKKNSKKWNKDRIVIVDGQRTEVPQPWLNTTLMQDNWRLVNGEELYDLKSDPEQRNNIAAQHPSKMKTLKEAYAEWWEELAPTFADEPYIHLGAKEENPTTLHCHDWHTEKVSPWKQDHIRTGYRDNGYWSVKVVQSGVYNIKLRRWPKETNLALGASVARRPALAGTSVTASKKGKSLAIKKASIKIQHIEEEKEVNTLAQSVDFQVRLEKGTAKLDTKFILEDNSELGAYYVEVEYLPQL</sequence>
<feature type="signal peptide" evidence="3">
    <location>
        <begin position="1"/>
        <end position="20"/>
    </location>
</feature>
<dbReference type="Gene3D" id="3.40.720.10">
    <property type="entry name" value="Alkaline Phosphatase, subunit A"/>
    <property type="match status" value="1"/>
</dbReference>
<dbReference type="InterPro" id="IPR000917">
    <property type="entry name" value="Sulfatase_N"/>
</dbReference>
<dbReference type="AlphaFoldDB" id="A0A7X9P471"/>
<dbReference type="InterPro" id="IPR050738">
    <property type="entry name" value="Sulfatase"/>
</dbReference>
<proteinExistence type="inferred from homology"/>
<evidence type="ECO:0000256" key="2">
    <source>
        <dbReference type="ARBA" id="ARBA00022801"/>
    </source>
</evidence>
<dbReference type="Gene3D" id="3.30.1120.10">
    <property type="match status" value="1"/>
</dbReference>
<evidence type="ECO:0000256" key="3">
    <source>
        <dbReference type="SAM" id="SignalP"/>
    </source>
</evidence>
<dbReference type="FunFam" id="3.40.720.10:FF:000070">
    <property type="entry name" value="Arylsulfatase A"/>
    <property type="match status" value="1"/>
</dbReference>
<feature type="chain" id="PRO_5030646510" evidence="3">
    <location>
        <begin position="21"/>
        <end position="601"/>
    </location>
</feature>
<dbReference type="CDD" id="cd16146">
    <property type="entry name" value="ARS_like"/>
    <property type="match status" value="1"/>
</dbReference>
<keyword evidence="3" id="KW-0732">Signal</keyword>
<reference evidence="5 6" key="1">
    <citation type="submission" date="2020-04" db="EMBL/GenBank/DDBJ databases">
        <title>Flammeovirga sp. SR4, a novel species isolated from seawater.</title>
        <authorList>
            <person name="Wang X."/>
        </authorList>
    </citation>
    <scope>NUCLEOTIDE SEQUENCE [LARGE SCALE GENOMIC DNA]</scope>
    <source>
        <strain evidence="5 6">ATCC 23126</strain>
    </source>
</reference>
<feature type="domain" description="Sulfatase N-terminal" evidence="4">
    <location>
        <begin position="24"/>
        <end position="340"/>
    </location>
</feature>
<dbReference type="GO" id="GO:0004065">
    <property type="term" value="F:arylsulfatase activity"/>
    <property type="evidence" value="ECO:0007669"/>
    <property type="project" value="TreeGrafter"/>
</dbReference>
<evidence type="ECO:0000259" key="4">
    <source>
        <dbReference type="Pfam" id="PF00884"/>
    </source>
</evidence>
<comment type="similarity">
    <text evidence="1">Belongs to the sulfatase family.</text>
</comment>
<dbReference type="Proteomes" id="UP000576082">
    <property type="component" value="Unassembled WGS sequence"/>
</dbReference>
<evidence type="ECO:0000313" key="5">
    <source>
        <dbReference type="EMBL" id="NME68774.1"/>
    </source>
</evidence>
<organism evidence="5 6">
    <name type="scientific">Flammeovirga aprica JL-4</name>
    <dbReference type="NCBI Taxonomy" id="694437"/>
    <lineage>
        <taxon>Bacteria</taxon>
        <taxon>Pseudomonadati</taxon>
        <taxon>Bacteroidota</taxon>
        <taxon>Cytophagia</taxon>
        <taxon>Cytophagales</taxon>
        <taxon>Flammeovirgaceae</taxon>
        <taxon>Flammeovirga</taxon>
    </lineage>
</organism>
<dbReference type="Pfam" id="PF00884">
    <property type="entry name" value="Sulfatase"/>
    <property type="match status" value="1"/>
</dbReference>
<keyword evidence="2 5" id="KW-0378">Hydrolase</keyword>
<evidence type="ECO:0000256" key="1">
    <source>
        <dbReference type="ARBA" id="ARBA00008779"/>
    </source>
</evidence>
<accession>A0A7X9P471</accession>
<dbReference type="EMBL" id="JABANE010000029">
    <property type="protein sequence ID" value="NME68774.1"/>
    <property type="molecule type" value="Genomic_DNA"/>
</dbReference>
<keyword evidence="6" id="KW-1185">Reference proteome</keyword>
<dbReference type="PANTHER" id="PTHR42693:SF53">
    <property type="entry name" value="ENDO-4-O-SULFATASE"/>
    <property type="match status" value="1"/>
</dbReference>
<evidence type="ECO:0000313" key="6">
    <source>
        <dbReference type="Proteomes" id="UP000576082"/>
    </source>
</evidence>
<dbReference type="InterPro" id="IPR017850">
    <property type="entry name" value="Alkaline_phosphatase_core_sf"/>
</dbReference>